<comment type="caution">
    <text evidence="10">The sequence shown here is derived from an EMBL/GenBank/DDBJ whole genome shotgun (WGS) entry which is preliminary data.</text>
</comment>
<keyword evidence="5 10" id="KW-0031">Aminopeptidase</keyword>
<dbReference type="SUPFAM" id="SSF144052">
    <property type="entry name" value="Thermophilic metalloprotease-like"/>
    <property type="match status" value="1"/>
</dbReference>
<protein>
    <submittedName>
        <fullName evidence="10">Aminopeptidase</fullName>
    </submittedName>
</protein>
<evidence type="ECO:0000256" key="9">
    <source>
        <dbReference type="ARBA" id="ARBA00023049"/>
    </source>
</evidence>
<reference evidence="11" key="2">
    <citation type="submission" date="2020-02" db="EMBL/GenBank/DDBJ databases">
        <authorList>
            <person name="Littmann E."/>
            <person name="Sorbara M."/>
        </authorList>
    </citation>
    <scope>NUCLEOTIDE SEQUENCE</scope>
    <source>
        <strain evidence="11">MSK.1.17</strain>
    </source>
</reference>
<dbReference type="PRINTS" id="PR00919">
    <property type="entry name" value="THERMOPTASE"/>
</dbReference>
<keyword evidence="9" id="KW-0482">Metalloprotease</keyword>
<reference evidence="10" key="3">
    <citation type="submission" date="2022-01" db="EMBL/GenBank/DDBJ databases">
        <title>Collection of gut derived symbiotic bacterial strains cultured from healthy donors.</title>
        <authorList>
            <person name="Lin H."/>
            <person name="Kohout C."/>
            <person name="Waligurski E."/>
            <person name="Pamer E.G."/>
        </authorList>
    </citation>
    <scope>NUCLEOTIDE SEQUENCE</scope>
    <source>
        <strain evidence="10">DFI.6.55</strain>
    </source>
</reference>
<dbReference type="Proteomes" id="UP000669239">
    <property type="component" value="Unassembled WGS sequence"/>
</dbReference>
<evidence type="ECO:0000256" key="4">
    <source>
        <dbReference type="ARBA" id="ARBA00008236"/>
    </source>
</evidence>
<gene>
    <name evidence="11" type="ORF">G5B36_09530</name>
    <name evidence="10" type="ORF">L0N08_26770</name>
</gene>
<dbReference type="InterPro" id="IPR035097">
    <property type="entry name" value="M29_N-terminal"/>
</dbReference>
<accession>A0AAX1SGD5</accession>
<comment type="cofactor">
    <cofactor evidence="2">
        <name>Mg(2+)</name>
        <dbReference type="ChEBI" id="CHEBI:18420"/>
    </cofactor>
</comment>
<comment type="cofactor">
    <cofactor evidence="3">
        <name>Zn(2+)</name>
        <dbReference type="ChEBI" id="CHEBI:29105"/>
    </cofactor>
</comment>
<dbReference type="Gene3D" id="3.40.1830.10">
    <property type="entry name" value="Thermophilic metalloprotease (M29)"/>
    <property type="match status" value="1"/>
</dbReference>
<evidence type="ECO:0000256" key="5">
    <source>
        <dbReference type="ARBA" id="ARBA00022438"/>
    </source>
</evidence>
<dbReference type="AlphaFoldDB" id="A0AAX1SGD5"/>
<evidence type="ECO:0000313" key="13">
    <source>
        <dbReference type="Proteomes" id="UP001299608"/>
    </source>
</evidence>
<dbReference type="PANTHER" id="PTHR34448">
    <property type="entry name" value="AMINOPEPTIDASE"/>
    <property type="match status" value="1"/>
</dbReference>
<evidence type="ECO:0000256" key="8">
    <source>
        <dbReference type="ARBA" id="ARBA00022801"/>
    </source>
</evidence>
<dbReference type="EMBL" id="JAKNGE010000049">
    <property type="protein sequence ID" value="MCG4749023.1"/>
    <property type="molecule type" value="Genomic_DNA"/>
</dbReference>
<comment type="similarity">
    <text evidence="4">Belongs to the peptidase M29 family.</text>
</comment>
<dbReference type="RefSeq" id="WP_117560985.1">
    <property type="nucleotide sequence ID" value="NZ_BAABZL010000001.1"/>
</dbReference>
<reference evidence="11 12" key="1">
    <citation type="journal article" date="2020" name="Cell Host Microbe">
        <title>Functional and Genomic Variation between Human-Derived Isolates of Lachnospiraceae Reveals Inter- and Intra-Species Diversity.</title>
        <authorList>
            <person name="Sorbara M.T."/>
            <person name="Littmann E.R."/>
            <person name="Fontana E."/>
            <person name="Moody T.U."/>
            <person name="Kohout C.E."/>
            <person name="Gjonbalaj M."/>
            <person name="Eaton V."/>
            <person name="Seok R."/>
            <person name="Leiner I.M."/>
            <person name="Pamer E.G."/>
        </authorList>
    </citation>
    <scope>NUCLEOTIDE SEQUENCE [LARGE SCALE GENOMIC DNA]</scope>
    <source>
        <strain evidence="11 12">MSK.1.17</strain>
    </source>
</reference>
<keyword evidence="6" id="KW-0645">Protease</keyword>
<evidence type="ECO:0000256" key="3">
    <source>
        <dbReference type="ARBA" id="ARBA00001947"/>
    </source>
</evidence>
<evidence type="ECO:0000313" key="11">
    <source>
        <dbReference type="EMBL" id="NSJ48937.1"/>
    </source>
</evidence>
<dbReference type="EMBL" id="JAAITT010000011">
    <property type="protein sequence ID" value="NSJ48937.1"/>
    <property type="molecule type" value="Genomic_DNA"/>
</dbReference>
<dbReference type="GO" id="GO:0006508">
    <property type="term" value="P:proteolysis"/>
    <property type="evidence" value="ECO:0007669"/>
    <property type="project" value="UniProtKB-KW"/>
</dbReference>
<dbReference type="InterPro" id="IPR000787">
    <property type="entry name" value="Peptidase_M29"/>
</dbReference>
<evidence type="ECO:0000256" key="2">
    <source>
        <dbReference type="ARBA" id="ARBA00001946"/>
    </source>
</evidence>
<evidence type="ECO:0000313" key="10">
    <source>
        <dbReference type="EMBL" id="MCG4749023.1"/>
    </source>
</evidence>
<sequence length="371" mass="42069">MEDPRIRKFAKFLINHAVYLQKDEKILLELHGKQTGLLKALVEEAYAAGGKPFVHIFDYEVEGALIEGSSEAHMAEIASYELERMKDMDAYIDIRATDNISVWNRVSDEKNGYYRKHYWGPIHLAERCNHTKWSVLRYPNDAMAQLAGMSTEEYEDFYFAACLVDYDKMGKAMEKLEALMDRTDKVHILGPGTDITFSIKGIPCYGMHGNKNIPDGEVYTAPVRESVNGVITYNTPAPYDGFVYQNVKLVFKDGKIVECSSNNTDRMNKIFDIDEGARYVGEFAFGVNPQIHRAIGDILFDEKIAGSFHLTPGNAYDNTDNGNHSAVHWDLICIQTPEYGGGEIWFDDVLIRKDGMFVLDELKCLNPENLI</sequence>
<dbReference type="GeneID" id="97208179"/>
<dbReference type="Pfam" id="PF02073">
    <property type="entry name" value="Peptidase_M29"/>
    <property type="match status" value="1"/>
</dbReference>
<evidence type="ECO:0000256" key="7">
    <source>
        <dbReference type="ARBA" id="ARBA00022723"/>
    </source>
</evidence>
<dbReference type="GO" id="GO:0008237">
    <property type="term" value="F:metallopeptidase activity"/>
    <property type="evidence" value="ECO:0007669"/>
    <property type="project" value="UniProtKB-KW"/>
</dbReference>
<proteinExistence type="inferred from homology"/>
<keyword evidence="7" id="KW-0479">Metal-binding</keyword>
<evidence type="ECO:0000313" key="12">
    <source>
        <dbReference type="Proteomes" id="UP000669239"/>
    </source>
</evidence>
<comment type="cofactor">
    <cofactor evidence="1">
        <name>Co(2+)</name>
        <dbReference type="ChEBI" id="CHEBI:48828"/>
    </cofactor>
</comment>
<dbReference type="InterPro" id="IPR052170">
    <property type="entry name" value="M29_Exopeptidase"/>
</dbReference>
<keyword evidence="8" id="KW-0378">Hydrolase</keyword>
<evidence type="ECO:0000256" key="6">
    <source>
        <dbReference type="ARBA" id="ARBA00022670"/>
    </source>
</evidence>
<keyword evidence="12" id="KW-1185">Reference proteome</keyword>
<name>A0AAX1SGD5_9FIRM</name>
<dbReference type="Proteomes" id="UP001299608">
    <property type="component" value="Unassembled WGS sequence"/>
</dbReference>
<evidence type="ECO:0000256" key="1">
    <source>
        <dbReference type="ARBA" id="ARBA00001941"/>
    </source>
</evidence>
<dbReference type="PANTHER" id="PTHR34448:SF1">
    <property type="entry name" value="BLL6088 PROTEIN"/>
    <property type="match status" value="1"/>
</dbReference>
<dbReference type="GO" id="GO:0046872">
    <property type="term" value="F:metal ion binding"/>
    <property type="evidence" value="ECO:0007669"/>
    <property type="project" value="UniProtKB-KW"/>
</dbReference>
<organism evidence="10 13">
    <name type="scientific">Enterocloster aldenensis</name>
    <dbReference type="NCBI Taxonomy" id="358742"/>
    <lineage>
        <taxon>Bacteria</taxon>
        <taxon>Bacillati</taxon>
        <taxon>Bacillota</taxon>
        <taxon>Clostridia</taxon>
        <taxon>Lachnospirales</taxon>
        <taxon>Lachnospiraceae</taxon>
        <taxon>Enterocloster</taxon>
    </lineage>
</organism>
<dbReference type="GO" id="GO:0004177">
    <property type="term" value="F:aminopeptidase activity"/>
    <property type="evidence" value="ECO:0007669"/>
    <property type="project" value="UniProtKB-KW"/>
</dbReference>